<name>A0A2T1BWK1_9CYAN</name>
<dbReference type="InterPro" id="IPR000652">
    <property type="entry name" value="Triosephosphate_isomerase"/>
</dbReference>
<dbReference type="SUPFAM" id="SSF51351">
    <property type="entry name" value="Triosephosphate isomerase (TIM)"/>
    <property type="match status" value="1"/>
</dbReference>
<feature type="non-terminal residue" evidence="2">
    <location>
        <position position="61"/>
    </location>
</feature>
<dbReference type="PROSITE" id="PS51440">
    <property type="entry name" value="TIM_2"/>
    <property type="match status" value="1"/>
</dbReference>
<organism evidence="2 3">
    <name type="scientific">Merismopedia glauca CCAP 1448/3</name>
    <dbReference type="NCBI Taxonomy" id="1296344"/>
    <lineage>
        <taxon>Bacteria</taxon>
        <taxon>Bacillati</taxon>
        <taxon>Cyanobacteriota</taxon>
        <taxon>Cyanophyceae</taxon>
        <taxon>Synechococcales</taxon>
        <taxon>Merismopediaceae</taxon>
        <taxon>Merismopedia</taxon>
    </lineage>
</organism>
<dbReference type="Proteomes" id="UP000238762">
    <property type="component" value="Unassembled WGS sequence"/>
</dbReference>
<dbReference type="GO" id="GO:0004807">
    <property type="term" value="F:triose-phosphate isomerase activity"/>
    <property type="evidence" value="ECO:0007669"/>
    <property type="project" value="InterPro"/>
</dbReference>
<proteinExistence type="predicted"/>
<dbReference type="Pfam" id="PF00121">
    <property type="entry name" value="TIM"/>
    <property type="match status" value="1"/>
</dbReference>
<keyword evidence="1 2" id="KW-0413">Isomerase</keyword>
<dbReference type="EMBL" id="PVWJ01000254">
    <property type="protein sequence ID" value="PSB00328.1"/>
    <property type="molecule type" value="Genomic_DNA"/>
</dbReference>
<dbReference type="InterPro" id="IPR035990">
    <property type="entry name" value="TIM_sf"/>
</dbReference>
<dbReference type="InterPro" id="IPR013785">
    <property type="entry name" value="Aldolase_TIM"/>
</dbReference>
<dbReference type="Gene3D" id="3.20.20.70">
    <property type="entry name" value="Aldolase class I"/>
    <property type="match status" value="1"/>
</dbReference>
<keyword evidence="3" id="KW-1185">Reference proteome</keyword>
<evidence type="ECO:0000313" key="2">
    <source>
        <dbReference type="EMBL" id="PSB00328.1"/>
    </source>
</evidence>
<reference evidence="2 3" key="1">
    <citation type="submission" date="2018-02" db="EMBL/GenBank/DDBJ databases">
        <authorList>
            <person name="Cohen D.B."/>
            <person name="Kent A.D."/>
        </authorList>
    </citation>
    <scope>NUCLEOTIDE SEQUENCE [LARGE SCALE GENOMIC DNA]</scope>
    <source>
        <strain evidence="2 3">CCAP 1448/3</strain>
    </source>
</reference>
<gene>
    <name evidence="2" type="ORF">C7B64_24130</name>
</gene>
<dbReference type="AlphaFoldDB" id="A0A2T1BWK1"/>
<sequence>MRRIVIAGNWKMYKTQAEASEFLPKFMSELETTSENREVILCVPFTLLNWMSKTLHGSRIQ</sequence>
<dbReference type="RefSeq" id="WP_181256829.1">
    <property type="nucleotide sequence ID" value="NZ_CAWNTC010000101.1"/>
</dbReference>
<accession>A0A2T1BWK1</accession>
<protein>
    <submittedName>
        <fullName evidence="2">Triose-phosphate isomerase</fullName>
    </submittedName>
</protein>
<evidence type="ECO:0000256" key="1">
    <source>
        <dbReference type="ARBA" id="ARBA00023235"/>
    </source>
</evidence>
<evidence type="ECO:0000313" key="3">
    <source>
        <dbReference type="Proteomes" id="UP000238762"/>
    </source>
</evidence>
<reference evidence="2 3" key="2">
    <citation type="submission" date="2018-03" db="EMBL/GenBank/DDBJ databases">
        <title>The ancient ancestry and fast evolution of plastids.</title>
        <authorList>
            <person name="Moore K.R."/>
            <person name="Magnabosco C."/>
            <person name="Momper L."/>
            <person name="Gold D.A."/>
            <person name="Bosak T."/>
            <person name="Fournier G.P."/>
        </authorList>
    </citation>
    <scope>NUCLEOTIDE SEQUENCE [LARGE SCALE GENOMIC DNA]</scope>
    <source>
        <strain evidence="2 3">CCAP 1448/3</strain>
    </source>
</reference>
<comment type="caution">
    <text evidence="2">The sequence shown here is derived from an EMBL/GenBank/DDBJ whole genome shotgun (WGS) entry which is preliminary data.</text>
</comment>